<dbReference type="AlphaFoldDB" id="A0AA39SD97"/>
<sequence length="290" mass="32802">MMSSITDALMCENEGFNTAQDMWITLKDKFGGTSTTKLRRLTIKFDTYRKRQNHDMRQHLREMSNMIRELKSAGHSLTDEHSVLLTESRPLWTVDSGAIDHVARDRATFVEYRRISQGTRWIYVGNSSRVKVKGIGTCKLMMHSGQVLYLHDNLYATGIRRNLVSVIVLLGTSVPSGSETPLEVNIDLPGPSVPSGSNDVIETTLLDLPSRISNRGNVPHRRLEIEGEAFMVVSHDTDEPKNVNEALKSLDKELWIKAMKEEMDSMKSNHVWDLVDLPLGRKAIGNKWVL</sequence>
<dbReference type="EMBL" id="JAUESC010000381">
    <property type="protein sequence ID" value="KAK0588887.1"/>
    <property type="molecule type" value="Genomic_DNA"/>
</dbReference>
<comment type="caution">
    <text evidence="2">The sequence shown here is derived from an EMBL/GenBank/DDBJ whole genome shotgun (WGS) entry which is preliminary data.</text>
</comment>
<dbReference type="InterPro" id="IPR054722">
    <property type="entry name" value="PolX-like_BBD"/>
</dbReference>
<feature type="domain" description="Retrovirus-related Pol polyprotein from transposon TNT 1-94-like beta-barrel" evidence="1">
    <location>
        <begin position="92"/>
        <end position="169"/>
    </location>
</feature>
<proteinExistence type="predicted"/>
<dbReference type="PANTHER" id="PTHR47592:SF27">
    <property type="entry name" value="OS08G0421700 PROTEIN"/>
    <property type="match status" value="1"/>
</dbReference>
<reference evidence="2" key="2">
    <citation type="submission" date="2023-06" db="EMBL/GenBank/DDBJ databases">
        <authorList>
            <person name="Swenson N.G."/>
            <person name="Wegrzyn J.L."/>
            <person name="Mcevoy S.L."/>
        </authorList>
    </citation>
    <scope>NUCLEOTIDE SEQUENCE</scope>
    <source>
        <strain evidence="2">NS2018</strain>
        <tissue evidence="2">Leaf</tissue>
    </source>
</reference>
<accession>A0AA39SD97</accession>
<dbReference type="Pfam" id="PF22936">
    <property type="entry name" value="Pol_BBD"/>
    <property type="match status" value="1"/>
</dbReference>
<organism evidence="2 3">
    <name type="scientific">Acer saccharum</name>
    <name type="common">Sugar maple</name>
    <dbReference type="NCBI Taxonomy" id="4024"/>
    <lineage>
        <taxon>Eukaryota</taxon>
        <taxon>Viridiplantae</taxon>
        <taxon>Streptophyta</taxon>
        <taxon>Embryophyta</taxon>
        <taxon>Tracheophyta</taxon>
        <taxon>Spermatophyta</taxon>
        <taxon>Magnoliopsida</taxon>
        <taxon>eudicotyledons</taxon>
        <taxon>Gunneridae</taxon>
        <taxon>Pentapetalae</taxon>
        <taxon>rosids</taxon>
        <taxon>malvids</taxon>
        <taxon>Sapindales</taxon>
        <taxon>Sapindaceae</taxon>
        <taxon>Hippocastanoideae</taxon>
        <taxon>Acereae</taxon>
        <taxon>Acer</taxon>
    </lineage>
</organism>
<reference evidence="2" key="1">
    <citation type="journal article" date="2022" name="Plant J.">
        <title>Strategies of tolerance reflected in two North American maple genomes.</title>
        <authorList>
            <person name="McEvoy S.L."/>
            <person name="Sezen U.U."/>
            <person name="Trouern-Trend A."/>
            <person name="McMahon S.M."/>
            <person name="Schaberg P.G."/>
            <person name="Yang J."/>
            <person name="Wegrzyn J.L."/>
            <person name="Swenson N.G."/>
        </authorList>
    </citation>
    <scope>NUCLEOTIDE SEQUENCE</scope>
    <source>
        <strain evidence="2">NS2018</strain>
    </source>
</reference>
<keyword evidence="3" id="KW-1185">Reference proteome</keyword>
<evidence type="ECO:0000313" key="3">
    <source>
        <dbReference type="Proteomes" id="UP001168877"/>
    </source>
</evidence>
<dbReference type="PANTHER" id="PTHR47592">
    <property type="entry name" value="PBF68 PROTEIN"/>
    <property type="match status" value="1"/>
</dbReference>
<name>A0AA39SD97_ACESA</name>
<evidence type="ECO:0000313" key="2">
    <source>
        <dbReference type="EMBL" id="KAK0588887.1"/>
    </source>
</evidence>
<dbReference type="Proteomes" id="UP001168877">
    <property type="component" value="Unassembled WGS sequence"/>
</dbReference>
<protein>
    <recommendedName>
        <fullName evidence="1">Retrovirus-related Pol polyprotein from transposon TNT 1-94-like beta-barrel domain-containing protein</fullName>
    </recommendedName>
</protein>
<gene>
    <name evidence="2" type="ORF">LWI29_006625</name>
</gene>
<dbReference type="Pfam" id="PF14223">
    <property type="entry name" value="Retrotran_gag_2"/>
    <property type="match status" value="1"/>
</dbReference>
<evidence type="ECO:0000259" key="1">
    <source>
        <dbReference type="Pfam" id="PF22936"/>
    </source>
</evidence>